<proteinExistence type="predicted"/>
<dbReference type="PROSITE" id="PS50102">
    <property type="entry name" value="RRM"/>
    <property type="match status" value="2"/>
</dbReference>
<dbReference type="SMART" id="SM00360">
    <property type="entry name" value="RRM"/>
    <property type="match status" value="4"/>
</dbReference>
<feature type="region of interest" description="Disordered" evidence="2">
    <location>
        <begin position="384"/>
        <end position="436"/>
    </location>
</feature>
<evidence type="ECO:0000256" key="1">
    <source>
        <dbReference type="PROSITE-ProRule" id="PRU00176"/>
    </source>
</evidence>
<feature type="compositionally biased region" description="Basic and acidic residues" evidence="2">
    <location>
        <begin position="936"/>
        <end position="953"/>
    </location>
</feature>
<dbReference type="Pfam" id="PF23245">
    <property type="entry name" value="RRM_PARP14_2"/>
    <property type="match status" value="1"/>
</dbReference>
<dbReference type="SUPFAM" id="SSF54928">
    <property type="entry name" value="RNA-binding domain, RBD"/>
    <property type="match status" value="3"/>
</dbReference>
<sequence>MASSNYSSKYSSNAVLVSGFPEFTNEDKLTIYFQSHRRSGGGDVNGVLIRPNGTAVVKFSESSAATNVLQRGHEFGGESLVVRHCPIEMEPDFEDSDVSDSSSDDEIVSPANVDSSSQPLNTVGMRYDKPKPLSTYYDSDDDSDVEQPTDSLCSHFLNTVQTRSADDNDMGLDFVQQEQQRLLTLTVKKNQQKQAEMLYRSQLAKKNLSTAEEPIKLREVSTMEEGKAEEEEMEGIAAEKGPSMNVQDRVKVEEYGRLKIVETQPNDGSDIISEDMTGTFVCIPGTGEDMTGTGEGVTGTGEGMTGTGGDMTGTDGDMIGTGEGITGTGEGMTGTGEGMTGTGGDMTGTGEDMTGTSGDMTGTGESVTGIGGDMTGTGEDMTGTGGDMTGTGEDMTGTGGDMTGTGEDMTGTGGDMTGTGEDMTGTGGNMTGTGEDMTGTGGDMTGTGEDMTGTGGNMTGTGGDMTGTGGDMTGTGGDMTGTGEDMTGTGGNMTGTGGDMTGTGGDMTGTGGDMTGTGEDMTGTGGDMTGTGGDMTGTGGDMTGTGGDMTGTGGDMTGTAGDMTGTGGDMTGTGGDMTGTGGDMTGTGGDMTGTGGDMTGTGGDMTGTGEDMTGTGGDMTGTGGDMTGTGGDMTGTGGDMTGTGGDMTGTGGDMTGTGGDMTGTGGDMTGTGGDMTASDEDNFCGWDIIDYSDDDVTQTNDSDNEEQPRSGIRENIINVDVVEDENDGNSDENRHGDNHHGLEEEHSDSLHGETMSRIDDNFYEMPIDVRGVVYRNQHNANDEEKVDDEKMDFEERKQSQLEVKDCNADNVVEDEAVVMEKMDDSGSFDVLNQNENEKSSEKSPQECSPPDQKPAHSRFKLAAYFPQHSTDENNSAWDYHAFTQDPGVNYSDPNISCSMYSEYEVLPPVEAKMEKRPESFTMQSYSSSSSDDDYTREDMDRKKGQYDWEEKSSDGSSIVVIQDQEHMKESKEDSDLDEEDVENTIEVTDFSANTTAELLEMYFENRRKSGGGKVLKVEIASEKAYVTFEDPKVIDTVLQKTHLLNKCNLKVRIAPPLPPRDKRKVVVKNISEKTTRDGLELYMENISGCDVEKIENALEADVAMVTFKSPPDYDKMFDKISKRALDGSFLYLHPVSVTNSILVAGISQSTSTDTLELYFENKRRSGGGDVQDTSYDSDTNTAVVQFEDPKVVENVCQNRHILNGADLTVVAYHECFGPPACMSEFFKPNLPDPFTIEVDPNIIEFIKNAGCQRVSDFDEMMKLLKVSLIWDDDIKTLINVWESQAKDAIEEFLDDFSSREIKSPVESWQEICTRLEEIKSASMASELWIAKDDTNKSLTITGLKAAVSMAINSYQKIAKEIEEKMKYEATIITDQCSSVKREKLQLLQARSDAVSIDENIKMDIAPDQGSVMFRGPSMSVTGSKLKILEMLANMVDKGVEIIR</sequence>
<feature type="compositionally biased region" description="Basic and acidic residues" evidence="2">
    <location>
        <begin position="835"/>
        <end position="844"/>
    </location>
</feature>
<feature type="region of interest" description="Disordered" evidence="2">
    <location>
        <begin position="914"/>
        <end position="956"/>
    </location>
</feature>
<feature type="compositionally biased region" description="Acidic residues" evidence="2">
    <location>
        <begin position="91"/>
        <end position="107"/>
    </location>
</feature>
<reference evidence="5" key="1">
    <citation type="submission" date="2025-08" db="UniProtKB">
        <authorList>
            <consortium name="RefSeq"/>
        </authorList>
    </citation>
    <scope>IDENTIFICATION</scope>
    <source>
        <tissue evidence="5">Testes</tissue>
    </source>
</reference>
<dbReference type="Proteomes" id="UP000694865">
    <property type="component" value="Unplaced"/>
</dbReference>
<keyword evidence="1" id="KW-0694">RNA-binding</keyword>
<dbReference type="InterPro" id="IPR012677">
    <property type="entry name" value="Nucleotide-bd_a/b_plait_sf"/>
</dbReference>
<evidence type="ECO:0000313" key="5">
    <source>
        <dbReference type="RefSeq" id="XP_006815898.1"/>
    </source>
</evidence>
<evidence type="ECO:0000313" key="4">
    <source>
        <dbReference type="Proteomes" id="UP000694865"/>
    </source>
</evidence>
<feature type="region of interest" description="Disordered" evidence="2">
    <location>
        <begin position="778"/>
        <end position="799"/>
    </location>
</feature>
<gene>
    <name evidence="5" type="primary">LOC102800590</name>
</gene>
<evidence type="ECO:0000256" key="2">
    <source>
        <dbReference type="SAM" id="MobiDB-lite"/>
    </source>
</evidence>
<dbReference type="RefSeq" id="XP_006815898.1">
    <property type="nucleotide sequence ID" value="XM_006815835.1"/>
</dbReference>
<feature type="compositionally biased region" description="Basic and acidic residues" evidence="2">
    <location>
        <begin position="731"/>
        <end position="757"/>
    </location>
</feature>
<feature type="region of interest" description="Disordered" evidence="2">
    <location>
        <begin position="285"/>
        <end position="314"/>
    </location>
</feature>
<feature type="region of interest" description="Disordered" evidence="2">
    <location>
        <begin position="669"/>
        <end position="757"/>
    </location>
</feature>
<protein>
    <submittedName>
        <fullName evidence="5">Dentin sialophosphoprotein-like</fullName>
    </submittedName>
</protein>
<feature type="compositionally biased region" description="Gly residues" evidence="2">
    <location>
        <begin position="293"/>
        <end position="311"/>
    </location>
</feature>
<accession>A0ABM0M7A7</accession>
<organism evidence="4 5">
    <name type="scientific">Saccoglossus kowalevskii</name>
    <name type="common">Acorn worm</name>
    <dbReference type="NCBI Taxonomy" id="10224"/>
    <lineage>
        <taxon>Eukaryota</taxon>
        <taxon>Metazoa</taxon>
        <taxon>Hemichordata</taxon>
        <taxon>Enteropneusta</taxon>
        <taxon>Harrimaniidae</taxon>
        <taxon>Saccoglossus</taxon>
    </lineage>
</organism>
<dbReference type="PANTHER" id="PTHR15225">
    <property type="entry name" value="INTERFERON-INDUCED PROTEIN 35/NMI N-MYC/STAT INTERACTING PROTEIN"/>
    <property type="match status" value="1"/>
</dbReference>
<dbReference type="GeneID" id="102800590"/>
<dbReference type="Gene3D" id="3.30.70.330">
    <property type="match status" value="4"/>
</dbReference>
<name>A0ABM0M7A7_SACKO</name>
<dbReference type="Pfam" id="PF23085">
    <property type="entry name" value="RRM_PARP14_3"/>
    <property type="match status" value="3"/>
</dbReference>
<dbReference type="CDD" id="cd12547">
    <property type="entry name" value="RRM1_2_PAR10"/>
    <property type="match status" value="2"/>
</dbReference>
<dbReference type="InterPro" id="IPR057050">
    <property type="entry name" value="RRM_PARP14_2"/>
</dbReference>
<feature type="compositionally biased region" description="Polar residues" evidence="2">
    <location>
        <begin position="112"/>
        <end position="121"/>
    </location>
</feature>
<evidence type="ECO:0000259" key="3">
    <source>
        <dbReference type="PROSITE" id="PS50102"/>
    </source>
</evidence>
<dbReference type="InterPro" id="IPR035979">
    <property type="entry name" value="RBD_domain_sf"/>
</dbReference>
<dbReference type="InterPro" id="IPR000504">
    <property type="entry name" value="RRM_dom"/>
</dbReference>
<feature type="region of interest" description="Disordered" evidence="2">
    <location>
        <begin position="821"/>
        <end position="860"/>
    </location>
</feature>
<feature type="domain" description="RRM" evidence="3">
    <location>
        <begin position="13"/>
        <end position="87"/>
    </location>
</feature>
<keyword evidence="4" id="KW-1185">Reference proteome</keyword>
<dbReference type="InterPro" id="IPR034464">
    <property type="entry name" value="PAR10_RRM1_2"/>
</dbReference>
<feature type="region of interest" description="Disordered" evidence="2">
    <location>
        <begin position="91"/>
        <end position="133"/>
    </location>
</feature>
<feature type="compositionally biased region" description="Acidic residues" evidence="2">
    <location>
        <begin position="721"/>
        <end position="730"/>
    </location>
</feature>
<feature type="domain" description="RRM" evidence="3">
    <location>
        <begin position="983"/>
        <end position="1056"/>
    </location>
</feature>